<dbReference type="PANTHER" id="PTHR46043:SF13">
    <property type="entry name" value="ARM REPEAT SUPERFAMILY PROTEIN"/>
    <property type="match status" value="1"/>
</dbReference>
<dbReference type="PANTHER" id="PTHR46043">
    <property type="entry name" value="ARM REPEAT SUPERFAMILY PROTEIN"/>
    <property type="match status" value="1"/>
</dbReference>
<gene>
    <name evidence="1" type="ORF">V6N12_069087</name>
</gene>
<proteinExistence type="predicted"/>
<name>A0ABR2FCU0_9ROSI</name>
<dbReference type="Gene3D" id="1.25.10.10">
    <property type="entry name" value="Leucine-rich Repeat Variant"/>
    <property type="match status" value="1"/>
</dbReference>
<reference evidence="1 2" key="1">
    <citation type="journal article" date="2024" name="G3 (Bethesda)">
        <title>Genome assembly of Hibiscus sabdariffa L. provides insights into metabolisms of medicinal natural products.</title>
        <authorList>
            <person name="Kim T."/>
        </authorList>
    </citation>
    <scope>NUCLEOTIDE SEQUENCE [LARGE SCALE GENOMIC DNA]</scope>
    <source>
        <strain evidence="1">TK-2024</strain>
        <tissue evidence="1">Old leaves</tissue>
    </source>
</reference>
<dbReference type="InterPro" id="IPR011989">
    <property type="entry name" value="ARM-like"/>
</dbReference>
<evidence type="ECO:0000313" key="2">
    <source>
        <dbReference type="Proteomes" id="UP001472677"/>
    </source>
</evidence>
<dbReference type="Proteomes" id="UP001472677">
    <property type="component" value="Unassembled WGS sequence"/>
</dbReference>
<protein>
    <submittedName>
        <fullName evidence="1">Uncharacterized protein</fullName>
    </submittedName>
</protein>
<dbReference type="EMBL" id="JBBPBM010000006">
    <property type="protein sequence ID" value="KAK8578743.1"/>
    <property type="molecule type" value="Genomic_DNA"/>
</dbReference>
<comment type="caution">
    <text evidence="1">The sequence shown here is derived from an EMBL/GenBank/DDBJ whole genome shotgun (WGS) entry which is preliminary data.</text>
</comment>
<keyword evidence="2" id="KW-1185">Reference proteome</keyword>
<organism evidence="1 2">
    <name type="scientific">Hibiscus sabdariffa</name>
    <name type="common">roselle</name>
    <dbReference type="NCBI Taxonomy" id="183260"/>
    <lineage>
        <taxon>Eukaryota</taxon>
        <taxon>Viridiplantae</taxon>
        <taxon>Streptophyta</taxon>
        <taxon>Embryophyta</taxon>
        <taxon>Tracheophyta</taxon>
        <taxon>Spermatophyta</taxon>
        <taxon>Magnoliopsida</taxon>
        <taxon>eudicotyledons</taxon>
        <taxon>Gunneridae</taxon>
        <taxon>Pentapetalae</taxon>
        <taxon>rosids</taxon>
        <taxon>malvids</taxon>
        <taxon>Malvales</taxon>
        <taxon>Malvaceae</taxon>
        <taxon>Malvoideae</taxon>
        <taxon>Hibiscus</taxon>
    </lineage>
</organism>
<sequence length="79" mass="8484">MRLLDSSCLEMKGKMVAAITSLSRSTVESSKHVMIAKGLMLLNHLLRVLESGSGFAKEKLCIALQTLTFSKENASAIGS</sequence>
<accession>A0ABR2FCU0</accession>
<evidence type="ECO:0000313" key="1">
    <source>
        <dbReference type="EMBL" id="KAK8578743.1"/>
    </source>
</evidence>